<feature type="transmembrane region" description="Helical" evidence="1">
    <location>
        <begin position="296"/>
        <end position="320"/>
    </location>
</feature>
<keyword evidence="1" id="KW-1133">Transmembrane helix</keyword>
<dbReference type="Proteomes" id="UP001458880">
    <property type="component" value="Unassembled WGS sequence"/>
</dbReference>
<evidence type="ECO:0008006" key="4">
    <source>
        <dbReference type="Google" id="ProtNLM"/>
    </source>
</evidence>
<name>A0AAW1LXA3_POPJA</name>
<sequence length="322" mass="37141">MLLKFPTTDLVIYNPKVRETELLVKRQHGSSSDSVSDSEVSEKSYAPLFTETEFWEAAVTLNFNLTWIFITIMANTILYFAITHKLTFGHSFNITLVLICVFCYIIIIVDAVAHVLWVWRKDVDNRTVYRQLKSWTVYLYLASLISIPFQMATFYTNKIYFDVPALLLICVRFLKIYLYVGLMQNSPGQITIANLYKKYFILWVVIIHAMTCVWVAIGCNEGTEICDKKFKGPRTYWNSVTASSKAYWTTSGILRPVDLYWVSANFVLGGFTSLGYEGASQQNAIEELICILIMFLYIWLVYCLLNADFINIVFLMRILLCA</sequence>
<dbReference type="AlphaFoldDB" id="A0AAW1LXA3"/>
<comment type="caution">
    <text evidence="2">The sequence shown here is derived from an EMBL/GenBank/DDBJ whole genome shotgun (WGS) entry which is preliminary data.</text>
</comment>
<reference evidence="2 3" key="1">
    <citation type="journal article" date="2024" name="BMC Genomics">
        <title>De novo assembly and annotation of Popillia japonica's genome with initial clues to its potential as an invasive pest.</title>
        <authorList>
            <person name="Cucini C."/>
            <person name="Boschi S."/>
            <person name="Funari R."/>
            <person name="Cardaioli E."/>
            <person name="Iannotti N."/>
            <person name="Marturano G."/>
            <person name="Paoli F."/>
            <person name="Bruttini M."/>
            <person name="Carapelli A."/>
            <person name="Frati F."/>
            <person name="Nardi F."/>
        </authorList>
    </citation>
    <scope>NUCLEOTIDE SEQUENCE [LARGE SCALE GENOMIC DNA]</scope>
    <source>
        <strain evidence="2">DMR45628</strain>
    </source>
</reference>
<evidence type="ECO:0000313" key="2">
    <source>
        <dbReference type="EMBL" id="KAK9738487.1"/>
    </source>
</evidence>
<feature type="transmembrane region" description="Helical" evidence="1">
    <location>
        <begin position="163"/>
        <end position="180"/>
    </location>
</feature>
<feature type="transmembrane region" description="Helical" evidence="1">
    <location>
        <begin position="94"/>
        <end position="117"/>
    </location>
</feature>
<organism evidence="2 3">
    <name type="scientific">Popillia japonica</name>
    <name type="common">Japanese beetle</name>
    <dbReference type="NCBI Taxonomy" id="7064"/>
    <lineage>
        <taxon>Eukaryota</taxon>
        <taxon>Metazoa</taxon>
        <taxon>Ecdysozoa</taxon>
        <taxon>Arthropoda</taxon>
        <taxon>Hexapoda</taxon>
        <taxon>Insecta</taxon>
        <taxon>Pterygota</taxon>
        <taxon>Neoptera</taxon>
        <taxon>Endopterygota</taxon>
        <taxon>Coleoptera</taxon>
        <taxon>Polyphaga</taxon>
        <taxon>Scarabaeiformia</taxon>
        <taxon>Scarabaeidae</taxon>
        <taxon>Rutelinae</taxon>
        <taxon>Popillia</taxon>
    </lineage>
</organism>
<keyword evidence="1" id="KW-0812">Transmembrane</keyword>
<gene>
    <name evidence="2" type="ORF">QE152_g9834</name>
</gene>
<keyword evidence="1" id="KW-0472">Membrane</keyword>
<feature type="transmembrane region" description="Helical" evidence="1">
    <location>
        <begin position="259"/>
        <end position="276"/>
    </location>
</feature>
<feature type="transmembrane region" description="Helical" evidence="1">
    <location>
        <begin position="65"/>
        <end position="82"/>
    </location>
</feature>
<evidence type="ECO:0000256" key="1">
    <source>
        <dbReference type="SAM" id="Phobius"/>
    </source>
</evidence>
<feature type="transmembrane region" description="Helical" evidence="1">
    <location>
        <begin position="137"/>
        <end position="156"/>
    </location>
</feature>
<feature type="transmembrane region" description="Helical" evidence="1">
    <location>
        <begin position="200"/>
        <end position="219"/>
    </location>
</feature>
<evidence type="ECO:0000313" key="3">
    <source>
        <dbReference type="Proteomes" id="UP001458880"/>
    </source>
</evidence>
<proteinExistence type="predicted"/>
<accession>A0AAW1LXA3</accession>
<keyword evidence="3" id="KW-1185">Reference proteome</keyword>
<protein>
    <recommendedName>
        <fullName evidence="4">Ion transport domain-containing protein</fullName>
    </recommendedName>
</protein>
<dbReference type="EMBL" id="JASPKY010000086">
    <property type="protein sequence ID" value="KAK9738487.1"/>
    <property type="molecule type" value="Genomic_DNA"/>
</dbReference>